<dbReference type="Gene3D" id="4.10.240.10">
    <property type="entry name" value="Zn(2)-C6 fungal-type DNA-binding domain"/>
    <property type="match status" value="1"/>
</dbReference>
<evidence type="ECO:0000259" key="3">
    <source>
        <dbReference type="PROSITE" id="PS50048"/>
    </source>
</evidence>
<feature type="compositionally biased region" description="Polar residues" evidence="2">
    <location>
        <begin position="369"/>
        <end position="381"/>
    </location>
</feature>
<keyword evidence="1" id="KW-0539">Nucleus</keyword>
<dbReference type="OrthoDB" id="3263880at2759"/>
<feature type="region of interest" description="Disordered" evidence="2">
    <location>
        <begin position="362"/>
        <end position="398"/>
    </location>
</feature>
<feature type="domain" description="Zn(2)-C6 fungal-type" evidence="3">
    <location>
        <begin position="40"/>
        <end position="79"/>
    </location>
</feature>
<protein>
    <recommendedName>
        <fullName evidence="3">Zn(2)-C6 fungal-type domain-containing protein</fullName>
    </recommendedName>
</protein>
<dbReference type="Pfam" id="PF00172">
    <property type="entry name" value="Zn_clus"/>
    <property type="match status" value="1"/>
</dbReference>
<feature type="region of interest" description="Disordered" evidence="2">
    <location>
        <begin position="194"/>
        <end position="244"/>
    </location>
</feature>
<reference evidence="4" key="1">
    <citation type="submission" date="2020-11" db="EMBL/GenBank/DDBJ databases">
        <authorList>
            <consortium name="DOE Joint Genome Institute"/>
            <person name="Ahrendt S."/>
            <person name="Riley R."/>
            <person name="Andreopoulos W."/>
            <person name="Labutti K."/>
            <person name="Pangilinan J."/>
            <person name="Ruiz-Duenas F.J."/>
            <person name="Barrasa J.M."/>
            <person name="Sanchez-Garcia M."/>
            <person name="Camarero S."/>
            <person name="Miyauchi S."/>
            <person name="Serrano A."/>
            <person name="Linde D."/>
            <person name="Babiker R."/>
            <person name="Drula E."/>
            <person name="Ayuso-Fernandez I."/>
            <person name="Pacheco R."/>
            <person name="Padilla G."/>
            <person name="Ferreira P."/>
            <person name="Barriuso J."/>
            <person name="Kellner H."/>
            <person name="Castanera R."/>
            <person name="Alfaro M."/>
            <person name="Ramirez L."/>
            <person name="Pisabarro A.G."/>
            <person name="Kuo A."/>
            <person name="Tritt A."/>
            <person name="Lipzen A."/>
            <person name="He G."/>
            <person name="Yan M."/>
            <person name="Ng V."/>
            <person name="Cullen D."/>
            <person name="Martin F."/>
            <person name="Rosso M.-N."/>
            <person name="Henrissat B."/>
            <person name="Hibbett D."/>
            <person name="Martinez A.T."/>
            <person name="Grigoriev I.V."/>
        </authorList>
    </citation>
    <scope>NUCLEOTIDE SEQUENCE</scope>
    <source>
        <strain evidence="4">CBS 247.69</strain>
    </source>
</reference>
<feature type="region of interest" description="Disordered" evidence="2">
    <location>
        <begin position="713"/>
        <end position="735"/>
    </location>
</feature>
<feature type="compositionally biased region" description="Low complexity" evidence="2">
    <location>
        <begin position="1"/>
        <end position="22"/>
    </location>
</feature>
<dbReference type="SMART" id="SM00066">
    <property type="entry name" value="GAL4"/>
    <property type="match status" value="1"/>
</dbReference>
<feature type="region of interest" description="Disordered" evidence="2">
    <location>
        <begin position="513"/>
        <end position="533"/>
    </location>
</feature>
<feature type="compositionally biased region" description="Polar residues" evidence="2">
    <location>
        <begin position="389"/>
        <end position="398"/>
    </location>
</feature>
<dbReference type="CDD" id="cd00067">
    <property type="entry name" value="GAL4"/>
    <property type="match status" value="1"/>
</dbReference>
<name>A0A9P5XXL6_9AGAR</name>
<feature type="compositionally biased region" description="Basic and acidic residues" evidence="2">
    <location>
        <begin position="218"/>
        <end position="244"/>
    </location>
</feature>
<dbReference type="SUPFAM" id="SSF57701">
    <property type="entry name" value="Zn2/Cys6 DNA-binding domain"/>
    <property type="match status" value="1"/>
</dbReference>
<dbReference type="InterPro" id="IPR001138">
    <property type="entry name" value="Zn2Cys6_DnaBD"/>
</dbReference>
<dbReference type="AlphaFoldDB" id="A0A9P5XXL6"/>
<sequence>MSPRGNSSSATSSSTNPRSAPPYTRRPAGQPKSSRQQFSACGACRMRRVRCDLKDLPFTSTAPHPACSNCKERGLKCVDEFADVKAVKLLRRGRRLQQVEALYGKVLGPDGTSSATPTTRLPSIIPQLQVEFFSSPFWHWFCIQRPVLDPAEFSARFFAHVKGVHSLGNEGGLLAMILVVWAASFGVDERGLPENENAGISPSEPDVISGAPNRTNKKGNDYGLSDRKTKDVTPERKRKEKKESTEAMLREVLELVDFHGVMRRPTWDGVRVLLLILPLMEEAHPLERLAMYEATLSQTQALCTLAFSPSEPSPSFNNVSDDVVVRARIFWYAHMHEGISTGMQGGRLVLNNDDFDAFQRTLPPMPYGSNPQGLPSPTSVHGSLPPNPTHSLKSQQNSSLQAFAEATKSFSIPLQISAVCRKVHLVLTGPKATRRAEEHGLIDAHGMREIWEDLDHCWHEFEIMRRNSSTEHEPFDTERFVSAWQIYIFECHNIIRESLKQCMSNAPSVDNSNPSILSASSPRPSSHSSNSSPYLSPHHLHSIATRKCLGLLPSILHIIKYHLTRAERGLDAPGLFEWDAGLIRDGCFFAGFLAAGVEGDTIDPGSDEPDERAFSTEEGVALCLTALSTMKWAFSKSEEREETVRMVWENRKIGRHSRYRLSHQDLGRSGPAGYSDHPTPSAYSKGHPDSHNFMSMPGLEDRPLLPPLNLLRSPRRTESAPNTAATIDGHGTNGWPTYTPPGTATSVTTSTGTGVNSRGSPIFTSIAGPISYKGDVHDSFYHASSDLDQFSFSAPMTGPGVNTSAVNYHSRTNPASSIHPTSSVYLDPGAFTVAGAAIAHPSSDINSCPQFGDDCNGYYH</sequence>
<dbReference type="InterPro" id="IPR036864">
    <property type="entry name" value="Zn2-C6_fun-type_DNA-bd_sf"/>
</dbReference>
<dbReference type="InterPro" id="IPR050797">
    <property type="entry name" value="Carb_Metab_Trans_Reg"/>
</dbReference>
<dbReference type="GO" id="GO:0000981">
    <property type="term" value="F:DNA-binding transcription factor activity, RNA polymerase II-specific"/>
    <property type="evidence" value="ECO:0007669"/>
    <property type="project" value="InterPro"/>
</dbReference>
<dbReference type="PANTHER" id="PTHR31668">
    <property type="entry name" value="GLUCOSE TRANSPORT TRANSCRIPTION REGULATOR RGT1-RELATED-RELATED"/>
    <property type="match status" value="1"/>
</dbReference>
<gene>
    <name evidence="4" type="ORF">BDZ94DRAFT_1270153</name>
</gene>
<evidence type="ECO:0000256" key="1">
    <source>
        <dbReference type="ARBA" id="ARBA00023242"/>
    </source>
</evidence>
<feature type="compositionally biased region" description="Low complexity" evidence="2">
    <location>
        <begin position="514"/>
        <end position="533"/>
    </location>
</feature>
<accession>A0A9P5XXL6</accession>
<dbReference type="GO" id="GO:0008270">
    <property type="term" value="F:zinc ion binding"/>
    <property type="evidence" value="ECO:0007669"/>
    <property type="project" value="InterPro"/>
</dbReference>
<evidence type="ECO:0000256" key="2">
    <source>
        <dbReference type="SAM" id="MobiDB-lite"/>
    </source>
</evidence>
<dbReference type="PROSITE" id="PS50048">
    <property type="entry name" value="ZN2_CY6_FUNGAL_2"/>
    <property type="match status" value="1"/>
</dbReference>
<proteinExistence type="predicted"/>
<dbReference type="Proteomes" id="UP000807353">
    <property type="component" value="Unassembled WGS sequence"/>
</dbReference>
<organism evidence="4 5">
    <name type="scientific">Collybia nuda</name>
    <dbReference type="NCBI Taxonomy" id="64659"/>
    <lineage>
        <taxon>Eukaryota</taxon>
        <taxon>Fungi</taxon>
        <taxon>Dikarya</taxon>
        <taxon>Basidiomycota</taxon>
        <taxon>Agaricomycotina</taxon>
        <taxon>Agaricomycetes</taxon>
        <taxon>Agaricomycetidae</taxon>
        <taxon>Agaricales</taxon>
        <taxon>Tricholomatineae</taxon>
        <taxon>Clitocybaceae</taxon>
        <taxon>Collybia</taxon>
    </lineage>
</organism>
<evidence type="ECO:0000313" key="4">
    <source>
        <dbReference type="EMBL" id="KAF9458655.1"/>
    </source>
</evidence>
<feature type="region of interest" description="Disordered" evidence="2">
    <location>
        <begin position="662"/>
        <end position="687"/>
    </location>
</feature>
<keyword evidence="5" id="KW-1185">Reference proteome</keyword>
<comment type="caution">
    <text evidence="4">The sequence shown here is derived from an EMBL/GenBank/DDBJ whole genome shotgun (WGS) entry which is preliminary data.</text>
</comment>
<dbReference type="EMBL" id="MU150334">
    <property type="protein sequence ID" value="KAF9458655.1"/>
    <property type="molecule type" value="Genomic_DNA"/>
</dbReference>
<evidence type="ECO:0000313" key="5">
    <source>
        <dbReference type="Proteomes" id="UP000807353"/>
    </source>
</evidence>
<feature type="region of interest" description="Disordered" evidence="2">
    <location>
        <begin position="1"/>
        <end position="37"/>
    </location>
</feature>